<evidence type="ECO:0000313" key="4">
    <source>
        <dbReference type="Proteomes" id="UP001396334"/>
    </source>
</evidence>
<accession>A0ABR2RIH3</accession>
<keyword evidence="4" id="KW-1185">Reference proteome</keyword>
<reference evidence="3 4" key="1">
    <citation type="journal article" date="2024" name="G3 (Bethesda)">
        <title>Genome assembly of Hibiscus sabdariffa L. provides insights into metabolisms of medicinal natural products.</title>
        <authorList>
            <person name="Kim T."/>
        </authorList>
    </citation>
    <scope>NUCLEOTIDE SEQUENCE [LARGE SCALE GENOMIC DNA]</scope>
    <source>
        <strain evidence="3">TK-2024</strain>
        <tissue evidence="3">Old leaves</tissue>
    </source>
</reference>
<feature type="domain" description="DYW" evidence="2">
    <location>
        <begin position="12"/>
        <end position="104"/>
    </location>
</feature>
<protein>
    <recommendedName>
        <fullName evidence="2">DYW domain-containing protein</fullName>
    </recommendedName>
</protein>
<name>A0ABR2RIH3_9ROSI</name>
<evidence type="ECO:0000256" key="1">
    <source>
        <dbReference type="ARBA" id="ARBA00006643"/>
    </source>
</evidence>
<dbReference type="Proteomes" id="UP001396334">
    <property type="component" value="Unassembled WGS sequence"/>
</dbReference>
<dbReference type="Pfam" id="PF14432">
    <property type="entry name" value="DYW_deaminase"/>
    <property type="match status" value="1"/>
</dbReference>
<evidence type="ECO:0000259" key="2">
    <source>
        <dbReference type="Pfam" id="PF14432"/>
    </source>
</evidence>
<organism evidence="3 4">
    <name type="scientific">Hibiscus sabdariffa</name>
    <name type="common">roselle</name>
    <dbReference type="NCBI Taxonomy" id="183260"/>
    <lineage>
        <taxon>Eukaryota</taxon>
        <taxon>Viridiplantae</taxon>
        <taxon>Streptophyta</taxon>
        <taxon>Embryophyta</taxon>
        <taxon>Tracheophyta</taxon>
        <taxon>Spermatophyta</taxon>
        <taxon>Magnoliopsida</taxon>
        <taxon>eudicotyledons</taxon>
        <taxon>Gunneridae</taxon>
        <taxon>Pentapetalae</taxon>
        <taxon>rosids</taxon>
        <taxon>malvids</taxon>
        <taxon>Malvales</taxon>
        <taxon>Malvaceae</taxon>
        <taxon>Malvoideae</taxon>
        <taxon>Hibiscus</taxon>
    </lineage>
</organism>
<sequence>MTKIWEDIKKMGFVPDTESVLHDLEEEVKEQMLRHHSEKLAIAFALTSTPENTTLRIMKNLRVCSDCHSAIKLISKLSGREIIVRDATRFHHFKDDFCSCRDYW</sequence>
<dbReference type="EMBL" id="JBBPBN010000022">
    <property type="protein sequence ID" value="KAK9012750.1"/>
    <property type="molecule type" value="Genomic_DNA"/>
</dbReference>
<evidence type="ECO:0000313" key="3">
    <source>
        <dbReference type="EMBL" id="KAK9012750.1"/>
    </source>
</evidence>
<proteinExistence type="inferred from homology"/>
<gene>
    <name evidence="3" type="ORF">V6N11_040787</name>
</gene>
<comment type="caution">
    <text evidence="3">The sequence shown here is derived from an EMBL/GenBank/DDBJ whole genome shotgun (WGS) entry which is preliminary data.</text>
</comment>
<dbReference type="InterPro" id="IPR032867">
    <property type="entry name" value="DYW_dom"/>
</dbReference>
<comment type="similarity">
    <text evidence="1">Belongs to the PPR family. PCMP-H subfamily.</text>
</comment>